<feature type="compositionally biased region" description="Basic residues" evidence="1">
    <location>
        <begin position="50"/>
        <end position="60"/>
    </location>
</feature>
<dbReference type="Proteomes" id="UP000011116">
    <property type="component" value="Chromosome 5H"/>
</dbReference>
<sequence>MCLCERNRACRGRVASRIFQSPDRISSLERRDVPIGACVRTRPPSARFPAARRRSARRPCRVVGEGNSRSTSAATGSMERPRPWPWTDMTVCLRMVNSPRRRRAAGRYRVSAGRRCIGTTAGREMLERRRVGKLGTTGTRLG</sequence>
<dbReference type="EnsemblPlants" id="HORVU.MOREX.r3.5HG0480460.1">
    <property type="protein sequence ID" value="HORVU.MOREX.r3.5HG0480460.1.CDS1"/>
    <property type="gene ID" value="HORVU.MOREX.r3.5HG0480460"/>
</dbReference>
<accession>A0A8I6YGT3</accession>
<dbReference type="Gramene" id="HORVU.MOREX.r3.5HG0480460.1">
    <property type="protein sequence ID" value="HORVU.MOREX.r3.5HG0480460.1.CDS1"/>
    <property type="gene ID" value="HORVU.MOREX.r3.5HG0480460"/>
</dbReference>
<dbReference type="AlphaFoldDB" id="A0A8I6YGT3"/>
<feature type="region of interest" description="Disordered" evidence="1">
    <location>
        <begin position="46"/>
        <end position="82"/>
    </location>
</feature>
<evidence type="ECO:0000256" key="1">
    <source>
        <dbReference type="SAM" id="MobiDB-lite"/>
    </source>
</evidence>
<evidence type="ECO:0000313" key="3">
    <source>
        <dbReference type="Proteomes" id="UP000011116"/>
    </source>
</evidence>
<reference evidence="2" key="2">
    <citation type="submission" date="2020-10" db="EMBL/GenBank/DDBJ databases">
        <authorList>
            <person name="Scholz U."/>
            <person name="Mascher M."/>
            <person name="Fiebig A."/>
        </authorList>
    </citation>
    <scope>NUCLEOTIDE SEQUENCE [LARGE SCALE GENOMIC DNA]</scope>
    <source>
        <strain evidence="2">cv. Morex</strain>
    </source>
</reference>
<reference evidence="2" key="3">
    <citation type="submission" date="2022-01" db="UniProtKB">
        <authorList>
            <consortium name="EnsemblPlants"/>
        </authorList>
    </citation>
    <scope>IDENTIFICATION</scope>
    <source>
        <strain evidence="2">subsp. vulgare</strain>
    </source>
</reference>
<reference evidence="3" key="1">
    <citation type="journal article" date="2012" name="Nature">
        <title>A physical, genetic and functional sequence assembly of the barley genome.</title>
        <authorList>
            <consortium name="The International Barley Genome Sequencing Consortium"/>
            <person name="Mayer K.F."/>
            <person name="Waugh R."/>
            <person name="Brown J.W."/>
            <person name="Schulman A."/>
            <person name="Langridge P."/>
            <person name="Platzer M."/>
            <person name="Fincher G.B."/>
            <person name="Muehlbauer G.J."/>
            <person name="Sato K."/>
            <person name="Close T.J."/>
            <person name="Wise R.P."/>
            <person name="Stein N."/>
        </authorList>
    </citation>
    <scope>NUCLEOTIDE SEQUENCE [LARGE SCALE GENOMIC DNA]</scope>
    <source>
        <strain evidence="3">cv. Morex</strain>
    </source>
</reference>
<dbReference type="Gramene" id="HORVU.MOREX.r2.5HG0398190.1">
    <property type="protein sequence ID" value="HORVU.MOREX.r2.5HG0398190.1.CDS.1"/>
    <property type="gene ID" value="HORVU.MOREX.r2.5HG0398190"/>
</dbReference>
<protein>
    <submittedName>
        <fullName evidence="2">Uncharacterized protein</fullName>
    </submittedName>
</protein>
<name>A0A8I6YGT3_HORVV</name>
<evidence type="ECO:0000313" key="2">
    <source>
        <dbReference type="EnsemblPlants" id="HORVU.MOREX.r3.5HG0480460.1.CDS1"/>
    </source>
</evidence>
<proteinExistence type="predicted"/>
<organism evidence="2 3">
    <name type="scientific">Hordeum vulgare subsp. vulgare</name>
    <name type="common">Domesticated barley</name>
    <dbReference type="NCBI Taxonomy" id="112509"/>
    <lineage>
        <taxon>Eukaryota</taxon>
        <taxon>Viridiplantae</taxon>
        <taxon>Streptophyta</taxon>
        <taxon>Embryophyta</taxon>
        <taxon>Tracheophyta</taxon>
        <taxon>Spermatophyta</taxon>
        <taxon>Magnoliopsida</taxon>
        <taxon>Liliopsida</taxon>
        <taxon>Poales</taxon>
        <taxon>Poaceae</taxon>
        <taxon>BOP clade</taxon>
        <taxon>Pooideae</taxon>
        <taxon>Triticodae</taxon>
        <taxon>Triticeae</taxon>
        <taxon>Hordeinae</taxon>
        <taxon>Hordeum</taxon>
    </lineage>
</organism>
<keyword evidence="3" id="KW-1185">Reference proteome</keyword>